<dbReference type="GO" id="GO:0032259">
    <property type="term" value="P:methylation"/>
    <property type="evidence" value="ECO:0007669"/>
    <property type="project" value="UniProtKB-KW"/>
</dbReference>
<protein>
    <submittedName>
        <fullName evidence="8">SAM-dependent methyltransferase</fullName>
    </submittedName>
</protein>
<accession>A0ABU9B503</accession>
<dbReference type="InterPro" id="IPR000878">
    <property type="entry name" value="4pyrrol_Mease"/>
</dbReference>
<evidence type="ECO:0000313" key="9">
    <source>
        <dbReference type="Proteomes" id="UP001368500"/>
    </source>
</evidence>
<dbReference type="PANTHER" id="PTHR46111">
    <property type="entry name" value="RIBOSOMAL RNA SMALL SUBUNIT METHYLTRANSFERASE I"/>
    <property type="match status" value="1"/>
</dbReference>
<evidence type="ECO:0000256" key="4">
    <source>
        <dbReference type="ARBA" id="ARBA00022679"/>
    </source>
</evidence>
<keyword evidence="1" id="KW-0963">Cytoplasm</keyword>
<keyword evidence="9" id="KW-1185">Reference proteome</keyword>
<dbReference type="InterPro" id="IPR035996">
    <property type="entry name" value="4pyrrol_Methylase_sf"/>
</dbReference>
<keyword evidence="3 8" id="KW-0489">Methyltransferase</keyword>
<evidence type="ECO:0000256" key="2">
    <source>
        <dbReference type="ARBA" id="ARBA00022552"/>
    </source>
</evidence>
<sequence length="296" mass="30972">MSAADGAATAGRRGRLLLIPNTLDLGCEPLPPLTDVLPRQVIDTAAGLGHWVVENAKTARALLKRVDALTPLARPLQQIAITELPRPAKGGAAEPRAPRATQDKNAPRMPAGRQGGADRSTAPGAAPAAHPLHGLLAPAWAGHDIGLLSEAGLPAVADPGAALVQAAHEAGIEVVPFTGPTSLLLALAASGLNGQSFAFVGYLPQDATERAARIRALETLSRQQRQTQIAIETPYRNDALLGALVQQMQATTRLSVASGLTLTQQQVRTLSVGHWRRLPGGLPTNRLPTVYCWLAD</sequence>
<evidence type="ECO:0000256" key="1">
    <source>
        <dbReference type="ARBA" id="ARBA00022490"/>
    </source>
</evidence>
<dbReference type="InterPro" id="IPR008189">
    <property type="entry name" value="rRNA_ssu_MeTfrase_I"/>
</dbReference>
<dbReference type="RefSeq" id="WP_341372585.1">
    <property type="nucleotide sequence ID" value="NZ_JBBUTF010000002.1"/>
</dbReference>
<dbReference type="CDD" id="cd11649">
    <property type="entry name" value="RsmI_like"/>
    <property type="match status" value="1"/>
</dbReference>
<dbReference type="SUPFAM" id="SSF53790">
    <property type="entry name" value="Tetrapyrrole methylase"/>
    <property type="match status" value="1"/>
</dbReference>
<keyword evidence="5" id="KW-0949">S-adenosyl-L-methionine</keyword>
<organism evidence="8 9">
    <name type="scientific">Pseudaquabacterium rugosum</name>
    <dbReference type="NCBI Taxonomy" id="2984194"/>
    <lineage>
        <taxon>Bacteria</taxon>
        <taxon>Pseudomonadati</taxon>
        <taxon>Pseudomonadota</taxon>
        <taxon>Betaproteobacteria</taxon>
        <taxon>Burkholderiales</taxon>
        <taxon>Sphaerotilaceae</taxon>
        <taxon>Pseudaquabacterium</taxon>
    </lineage>
</organism>
<feature type="domain" description="Tetrapyrrole methylase" evidence="7">
    <location>
        <begin position="138"/>
        <end position="271"/>
    </location>
</feature>
<dbReference type="PANTHER" id="PTHR46111:SF2">
    <property type="entry name" value="SAM-DEPENDENT METHYLTRANSFERASE"/>
    <property type="match status" value="1"/>
</dbReference>
<keyword evidence="4" id="KW-0808">Transferase</keyword>
<dbReference type="InterPro" id="IPR014776">
    <property type="entry name" value="4pyrrole_Mease_sub2"/>
</dbReference>
<dbReference type="GO" id="GO:0008168">
    <property type="term" value="F:methyltransferase activity"/>
    <property type="evidence" value="ECO:0007669"/>
    <property type="project" value="UniProtKB-KW"/>
</dbReference>
<gene>
    <name evidence="8" type="ORF">AACH11_02370</name>
</gene>
<evidence type="ECO:0000256" key="5">
    <source>
        <dbReference type="ARBA" id="ARBA00022691"/>
    </source>
</evidence>
<evidence type="ECO:0000259" key="7">
    <source>
        <dbReference type="Pfam" id="PF00590"/>
    </source>
</evidence>
<keyword evidence="2" id="KW-0698">rRNA processing</keyword>
<proteinExistence type="predicted"/>
<dbReference type="InterPro" id="IPR014777">
    <property type="entry name" value="4pyrrole_Mease_sub1"/>
</dbReference>
<evidence type="ECO:0000313" key="8">
    <source>
        <dbReference type="EMBL" id="MEK8024814.1"/>
    </source>
</evidence>
<reference evidence="8 9" key="1">
    <citation type="submission" date="2024-04" db="EMBL/GenBank/DDBJ databases">
        <title>Novel species of the genus Ideonella isolated from streams.</title>
        <authorList>
            <person name="Lu H."/>
        </authorList>
    </citation>
    <scope>NUCLEOTIDE SEQUENCE [LARGE SCALE GENOMIC DNA]</scope>
    <source>
        <strain evidence="8 9">BYS139W</strain>
    </source>
</reference>
<evidence type="ECO:0000256" key="6">
    <source>
        <dbReference type="SAM" id="MobiDB-lite"/>
    </source>
</evidence>
<dbReference type="Proteomes" id="UP001368500">
    <property type="component" value="Unassembled WGS sequence"/>
</dbReference>
<dbReference type="Gene3D" id="3.30.950.10">
    <property type="entry name" value="Methyltransferase, Cobalt-precorrin-4 Transmethylase, Domain 2"/>
    <property type="match status" value="1"/>
</dbReference>
<dbReference type="Gene3D" id="3.40.1010.10">
    <property type="entry name" value="Cobalt-precorrin-4 Transmethylase, Domain 1"/>
    <property type="match status" value="1"/>
</dbReference>
<feature type="region of interest" description="Disordered" evidence="6">
    <location>
        <begin position="83"/>
        <end position="129"/>
    </location>
</feature>
<dbReference type="EMBL" id="JBBUTF010000002">
    <property type="protein sequence ID" value="MEK8024814.1"/>
    <property type="molecule type" value="Genomic_DNA"/>
</dbReference>
<comment type="caution">
    <text evidence="8">The sequence shown here is derived from an EMBL/GenBank/DDBJ whole genome shotgun (WGS) entry which is preliminary data.</text>
</comment>
<dbReference type="Pfam" id="PF00590">
    <property type="entry name" value="TP_methylase"/>
    <property type="match status" value="1"/>
</dbReference>
<evidence type="ECO:0000256" key="3">
    <source>
        <dbReference type="ARBA" id="ARBA00022603"/>
    </source>
</evidence>
<name>A0ABU9B503_9BURK</name>